<evidence type="ECO:0000313" key="3">
    <source>
        <dbReference type="EMBL" id="GEK85530.1"/>
    </source>
</evidence>
<organism evidence="3 4">
    <name type="scientific">Microbacterium aerolatum</name>
    <dbReference type="NCBI Taxonomy" id="153731"/>
    <lineage>
        <taxon>Bacteria</taxon>
        <taxon>Bacillati</taxon>
        <taxon>Actinomycetota</taxon>
        <taxon>Actinomycetes</taxon>
        <taxon>Micrococcales</taxon>
        <taxon>Microbacteriaceae</taxon>
        <taxon>Microbacterium</taxon>
    </lineage>
</organism>
<evidence type="ECO:0000313" key="4">
    <source>
        <dbReference type="Proteomes" id="UP000321225"/>
    </source>
</evidence>
<accession>A0A511ABI1</accession>
<evidence type="ECO:0000256" key="1">
    <source>
        <dbReference type="ARBA" id="ARBA00006484"/>
    </source>
</evidence>
<dbReference type="EMBL" id="BJUW01000002">
    <property type="protein sequence ID" value="GEK85530.1"/>
    <property type="molecule type" value="Genomic_DNA"/>
</dbReference>
<dbReference type="PROSITE" id="PS00061">
    <property type="entry name" value="ADH_SHORT"/>
    <property type="match status" value="1"/>
</dbReference>
<reference evidence="3 4" key="1">
    <citation type="submission" date="2019-07" db="EMBL/GenBank/DDBJ databases">
        <title>Whole genome shotgun sequence of Microbacterium aerolatum NBRC 103071.</title>
        <authorList>
            <person name="Hosoyama A."/>
            <person name="Uohara A."/>
            <person name="Ohji S."/>
            <person name="Ichikawa N."/>
        </authorList>
    </citation>
    <scope>NUCLEOTIDE SEQUENCE [LARGE SCALE GENOMIC DNA]</scope>
    <source>
        <strain evidence="3 4">NBRC 103071</strain>
    </source>
</reference>
<gene>
    <name evidence="3" type="ORF">MAE01_07060</name>
</gene>
<dbReference type="RefSeq" id="WP_147038160.1">
    <property type="nucleotide sequence ID" value="NZ_BJUW01000002.1"/>
</dbReference>
<name>A0A511ABI1_9MICO</name>
<dbReference type="InterPro" id="IPR002347">
    <property type="entry name" value="SDR_fam"/>
</dbReference>
<dbReference type="InterPro" id="IPR020904">
    <property type="entry name" value="Sc_DH/Rdtase_CS"/>
</dbReference>
<dbReference type="PANTHER" id="PTHR24320">
    <property type="entry name" value="RETINOL DEHYDROGENASE"/>
    <property type="match status" value="1"/>
</dbReference>
<proteinExistence type="inferred from homology"/>
<dbReference type="PANTHER" id="PTHR24320:SF148">
    <property type="entry name" value="NAD(P)-BINDING ROSSMANN-FOLD SUPERFAMILY PROTEIN"/>
    <property type="match status" value="1"/>
</dbReference>
<evidence type="ECO:0000256" key="2">
    <source>
        <dbReference type="ARBA" id="ARBA00023002"/>
    </source>
</evidence>
<dbReference type="Pfam" id="PF00106">
    <property type="entry name" value="adh_short"/>
    <property type="match status" value="1"/>
</dbReference>
<keyword evidence="4" id="KW-1185">Reference proteome</keyword>
<dbReference type="Gene3D" id="3.40.50.720">
    <property type="entry name" value="NAD(P)-binding Rossmann-like Domain"/>
    <property type="match status" value="1"/>
</dbReference>
<dbReference type="OrthoDB" id="4577644at2"/>
<comment type="similarity">
    <text evidence="1">Belongs to the short-chain dehydrogenases/reductases (SDR) family.</text>
</comment>
<dbReference type="Proteomes" id="UP000321225">
    <property type="component" value="Unassembled WGS sequence"/>
</dbReference>
<sequence>MTASRARLAGSTALVTGGSDGVGLEIVRMLADAGADVIMPVRNRAKGEAAIERIRETVRDARIVLHDLDLARLDSVDALTAGLREEAAIDICVLNAGVVLLGDRRRHLTADGFELHFQTNFLGHAALIRGILPLLERSRARVVVQTSIAAARARIDWNDLNGARRYSPYRAYAASKLALSLFGLELARRSGRITVNLSHPGVVPGTAIAAPVRALLPQDLVNWAVHRVGNAPATAAQTAFDAATSEADAPVMFAPSGPFGLWGAPVPRAPFRRFLDADAAARVWREVDRLLS</sequence>
<dbReference type="AlphaFoldDB" id="A0A511ABI1"/>
<dbReference type="GO" id="GO:0016491">
    <property type="term" value="F:oxidoreductase activity"/>
    <property type="evidence" value="ECO:0007669"/>
    <property type="project" value="UniProtKB-KW"/>
</dbReference>
<dbReference type="InterPro" id="IPR036291">
    <property type="entry name" value="NAD(P)-bd_dom_sf"/>
</dbReference>
<dbReference type="PRINTS" id="PR00081">
    <property type="entry name" value="GDHRDH"/>
</dbReference>
<comment type="caution">
    <text evidence="3">The sequence shown here is derived from an EMBL/GenBank/DDBJ whole genome shotgun (WGS) entry which is preliminary data.</text>
</comment>
<protein>
    <submittedName>
        <fullName evidence="3">Short chain dehydrogenase</fullName>
    </submittedName>
</protein>
<dbReference type="SUPFAM" id="SSF51735">
    <property type="entry name" value="NAD(P)-binding Rossmann-fold domains"/>
    <property type="match status" value="1"/>
</dbReference>
<keyword evidence="2" id="KW-0560">Oxidoreductase</keyword>